<accession>A0A139H5L7</accession>
<dbReference type="PANTHER" id="PTHR34598:SF3">
    <property type="entry name" value="OXIDOREDUCTASE AN1597"/>
    <property type="match status" value="1"/>
</dbReference>
<dbReference type="PANTHER" id="PTHR34598">
    <property type="entry name" value="BLL6449 PROTEIN"/>
    <property type="match status" value="1"/>
</dbReference>
<proteinExistence type="inferred from homology"/>
<evidence type="ECO:0000256" key="2">
    <source>
        <dbReference type="ARBA" id="ARBA00023002"/>
    </source>
</evidence>
<dbReference type="SUPFAM" id="SSF54909">
    <property type="entry name" value="Dimeric alpha+beta barrel"/>
    <property type="match status" value="1"/>
</dbReference>
<evidence type="ECO:0000313" key="7">
    <source>
        <dbReference type="Proteomes" id="UP000073492"/>
    </source>
</evidence>
<name>A0A139H5L7_9PEZI</name>
<evidence type="ECO:0000313" key="6">
    <source>
        <dbReference type="EMBL" id="KXS97770.1"/>
    </source>
</evidence>
<feature type="domain" description="EthD" evidence="5">
    <location>
        <begin position="123"/>
        <end position="222"/>
    </location>
</feature>
<keyword evidence="7" id="KW-1185">Reference proteome</keyword>
<keyword evidence="2" id="KW-0560">Oxidoreductase</keyword>
<evidence type="ECO:0000256" key="1">
    <source>
        <dbReference type="ARBA" id="ARBA00005986"/>
    </source>
</evidence>
<dbReference type="Pfam" id="PF07110">
    <property type="entry name" value="EthD"/>
    <property type="match status" value="1"/>
</dbReference>
<reference evidence="6 7" key="1">
    <citation type="submission" date="2015-07" db="EMBL/GenBank/DDBJ databases">
        <title>Comparative genomics of the Sigatoka disease complex on banana suggests a link between parallel evolutionary changes in Pseudocercospora fijiensis and Pseudocercospora eumusae and increased virulence on the banana host.</title>
        <authorList>
            <person name="Chang T.-C."/>
            <person name="Salvucci A."/>
            <person name="Crous P.W."/>
            <person name="Stergiopoulos I."/>
        </authorList>
    </citation>
    <scope>NUCLEOTIDE SEQUENCE [LARGE SCALE GENOMIC DNA]</scope>
    <source>
        <strain evidence="6 7">CBS 116634</strain>
    </source>
</reference>
<dbReference type="EMBL" id="LFZO01000771">
    <property type="protein sequence ID" value="KXS97770.1"/>
    <property type="molecule type" value="Genomic_DNA"/>
</dbReference>
<dbReference type="InterPro" id="IPR044053">
    <property type="entry name" value="AsaB-like"/>
</dbReference>
<comment type="similarity">
    <text evidence="1">Belongs to the tpcK family.</text>
</comment>
<evidence type="ECO:0000259" key="5">
    <source>
        <dbReference type="Pfam" id="PF07110"/>
    </source>
</evidence>
<gene>
    <name evidence="6" type="ORF">AC579_8822</name>
</gene>
<dbReference type="Gene3D" id="3.30.70.100">
    <property type="match status" value="1"/>
</dbReference>
<organism evidence="6 7">
    <name type="scientific">Pseudocercospora musae</name>
    <dbReference type="NCBI Taxonomy" id="113226"/>
    <lineage>
        <taxon>Eukaryota</taxon>
        <taxon>Fungi</taxon>
        <taxon>Dikarya</taxon>
        <taxon>Ascomycota</taxon>
        <taxon>Pezizomycotina</taxon>
        <taxon>Dothideomycetes</taxon>
        <taxon>Dothideomycetidae</taxon>
        <taxon>Mycosphaerellales</taxon>
        <taxon>Mycosphaerellaceae</taxon>
        <taxon>Pseudocercospora</taxon>
    </lineage>
</organism>
<dbReference type="AlphaFoldDB" id="A0A139H5L7"/>
<dbReference type="InterPro" id="IPR011008">
    <property type="entry name" value="Dimeric_a/b-barrel"/>
</dbReference>
<comment type="caution">
    <text evidence="6">The sequence shown here is derived from an EMBL/GenBank/DDBJ whole genome shotgun (WGS) entry which is preliminary data.</text>
</comment>
<comment type="similarity">
    <text evidence="3">Belongs to the asaB hydroxylase/desaturase family.</text>
</comment>
<evidence type="ECO:0000256" key="4">
    <source>
        <dbReference type="SAM" id="MobiDB-lite"/>
    </source>
</evidence>
<dbReference type="Proteomes" id="UP000073492">
    <property type="component" value="Unassembled WGS sequence"/>
</dbReference>
<dbReference type="InterPro" id="IPR009799">
    <property type="entry name" value="EthD_dom"/>
</dbReference>
<dbReference type="OrthoDB" id="3183782at2759"/>
<feature type="region of interest" description="Disordered" evidence="4">
    <location>
        <begin position="1"/>
        <end position="28"/>
    </location>
</feature>
<dbReference type="NCBIfam" id="NF041278">
    <property type="entry name" value="CmcJ_NvfI_EfuI"/>
    <property type="match status" value="1"/>
</dbReference>
<feature type="compositionally biased region" description="Polar residues" evidence="4">
    <location>
        <begin position="81"/>
        <end position="90"/>
    </location>
</feature>
<feature type="region of interest" description="Disordered" evidence="4">
    <location>
        <begin position="69"/>
        <end position="90"/>
    </location>
</feature>
<dbReference type="GO" id="GO:0016491">
    <property type="term" value="F:oxidoreductase activity"/>
    <property type="evidence" value="ECO:0007669"/>
    <property type="project" value="UniProtKB-KW"/>
</dbReference>
<sequence>MPRRAKAPNDQVRGCVQTSNGSHDLRTPDQAQKRWACGMDTRKCALAQLTGNERTRARSRNKIGGISGWDNGSYIKEQHHQSPSRASLSDQIGGTQATASCNMLQKQQPTRLYKITIHAYRRSDITEEQFHDHWTKIHAPKISSLLKKYGVIGYTQYHTPSWTRAKAAEQLKTLGSFATENVADYDGYVELRMPDLSCYENARKDPYYAEVVKPDEENFFDFERSKVTVGWEEIYVDDPDRKSGNIEHNTYINDFLRSAQITTKSVYFSVSNRQSWRALAVTNRQLQTLILYRGLEWYGGDEPWCSMRAIGDSTEVYGTFRYSLPDESIPVQERSLYTSPSSKLVKDIPQKLHDFRTDPSFTHGGAGLDVQGFTYVEHTSALSGEEFFEGRNIEEIYGPEVCELVKNVTGAKRAIIDGVTLRSRLATETEEDLYHVKLKDGPQDMAIKKFDASVLRVPGRDRKNAPFEPLRVCHSDYNCQGLKDTVRHCRKDIAEMAKPELEAEDRGESPRYAVYSVWRPIKTVKRDPLGVLDWRTADKSEVEHHQTRALSAIAPNGEYLRGALIHIPPKNPERLRWAFMSNQQPNEVLILKFADTAAGELGEKKDMAAHCIHGSPSIAGTEDQPARESVECRVIAFFE</sequence>
<protein>
    <recommendedName>
        <fullName evidence="5">EthD domain-containing protein</fullName>
    </recommendedName>
</protein>
<evidence type="ECO:0000256" key="3">
    <source>
        <dbReference type="ARBA" id="ARBA00023604"/>
    </source>
</evidence>